<dbReference type="Pfam" id="PF00732">
    <property type="entry name" value="GMC_oxred_N"/>
    <property type="match status" value="1"/>
</dbReference>
<dbReference type="Gene3D" id="3.30.560.10">
    <property type="entry name" value="Glucose Oxidase, domain 3"/>
    <property type="match status" value="1"/>
</dbReference>
<comment type="cofactor">
    <cofactor evidence="1 9">
        <name>FAD</name>
        <dbReference type="ChEBI" id="CHEBI:57692"/>
    </cofactor>
</comment>
<evidence type="ECO:0000256" key="9">
    <source>
        <dbReference type="PIRSR" id="PIRSR000137-2"/>
    </source>
</evidence>
<dbReference type="PIRSF" id="PIRSF000137">
    <property type="entry name" value="Alcohol_oxidase"/>
    <property type="match status" value="1"/>
</dbReference>
<evidence type="ECO:0000256" key="7">
    <source>
        <dbReference type="ARBA" id="ARBA00022630"/>
    </source>
</evidence>
<dbReference type="EMBL" id="JAPVEA010000007">
    <property type="protein sequence ID" value="KAJ5444161.1"/>
    <property type="molecule type" value="Genomic_DNA"/>
</dbReference>
<keyword evidence="5" id="KW-0963">Cytoplasm</keyword>
<evidence type="ECO:0000256" key="1">
    <source>
        <dbReference type="ARBA" id="ARBA00001974"/>
    </source>
</evidence>
<dbReference type="Pfam" id="PF05199">
    <property type="entry name" value="GMC_oxred_C"/>
    <property type="match status" value="1"/>
</dbReference>
<dbReference type="PROSITE" id="PS00624">
    <property type="entry name" value="GMC_OXRED_2"/>
    <property type="match status" value="1"/>
</dbReference>
<organism evidence="11 12">
    <name type="scientific">Penicillium daleae</name>
    <dbReference type="NCBI Taxonomy" id="63821"/>
    <lineage>
        <taxon>Eukaryota</taxon>
        <taxon>Fungi</taxon>
        <taxon>Dikarya</taxon>
        <taxon>Ascomycota</taxon>
        <taxon>Pezizomycotina</taxon>
        <taxon>Eurotiomycetes</taxon>
        <taxon>Eurotiomycetidae</taxon>
        <taxon>Eurotiales</taxon>
        <taxon>Aspergillaceae</taxon>
        <taxon>Penicillium</taxon>
    </lineage>
</organism>
<dbReference type="InterPro" id="IPR007867">
    <property type="entry name" value="GMC_OxRtase_C"/>
</dbReference>
<evidence type="ECO:0000313" key="12">
    <source>
        <dbReference type="Proteomes" id="UP001213681"/>
    </source>
</evidence>
<dbReference type="PANTHER" id="PTHR11552">
    <property type="entry name" value="GLUCOSE-METHANOL-CHOLINE GMC OXIDOREDUCTASE"/>
    <property type="match status" value="1"/>
</dbReference>
<sequence length="569" mass="62831">MQPSQTLNATAISGQTFDYIVCGGGTSGCVIAAALATIPNVSVLLIEAGRDSGLTPDVLVPGKYVKQLHEDKEGLWELETIPQPQLNARKLVFLRGKQLGGSSAVNYMALARGPAADYDEWAKIVGDDGWKWRNILPLMKQLEDFDPNLPEYLAKFADPRPEDHGASGPLKIGFGDEMVPGIKTFVHACLETGIPLCPDINSGNPVGVGLAQFNDRNGERSYAANAFLRDSARVSLKNLTIVTNTECDRVHSRYGVVTGVDLYDRLNGAKVHVYCREQTVLCAGTFGSPRILMLSGLGPGDTLERLKIPVHVDLPGCGQNMLDHSIITCEYKVRNSIPAHNQLFLDPVSLAKAEERYAKDHTGPLAMFGSSGTLTFPRIQRLFESKEFSDLSAKERSFLMELTRPSAEIWLGLGPSVFQDNRPSESYMTHELLLQNNLSKGAVLIRSKNPRDQLIVNPNFMDHPFDRRIAIETVRMALKIARTKAYQGTIERMVHGPDIEFGTADLDAIRDEVMLDFIRKNLDQGYHSMSTCRMGKTSDPDAVVDSRFRVKGMKNLRVADLSVCPILTW</sequence>
<evidence type="ECO:0000256" key="5">
    <source>
        <dbReference type="ARBA" id="ARBA00022490"/>
    </source>
</evidence>
<keyword evidence="8 9" id="KW-0274">FAD</keyword>
<name>A0AAD6G1N9_9EURO</name>
<evidence type="ECO:0000259" key="10">
    <source>
        <dbReference type="PROSITE" id="PS00624"/>
    </source>
</evidence>
<feature type="binding site" evidence="9">
    <location>
        <begin position="26"/>
        <end position="27"/>
    </location>
    <ligand>
        <name>FAD</name>
        <dbReference type="ChEBI" id="CHEBI:57692"/>
    </ligand>
</feature>
<reference evidence="11" key="1">
    <citation type="submission" date="2022-12" db="EMBL/GenBank/DDBJ databases">
        <authorList>
            <person name="Petersen C."/>
        </authorList>
    </citation>
    <scope>NUCLEOTIDE SEQUENCE</scope>
    <source>
        <strain evidence="11">IBT 16125</strain>
    </source>
</reference>
<reference evidence="11" key="2">
    <citation type="journal article" date="2023" name="IMA Fungus">
        <title>Comparative genomic study of the Penicillium genus elucidates a diverse pangenome and 15 lateral gene transfer events.</title>
        <authorList>
            <person name="Petersen C."/>
            <person name="Sorensen T."/>
            <person name="Nielsen M.R."/>
            <person name="Sondergaard T.E."/>
            <person name="Sorensen J.L."/>
            <person name="Fitzpatrick D.A."/>
            <person name="Frisvad J.C."/>
            <person name="Nielsen K.L."/>
        </authorList>
    </citation>
    <scope>NUCLEOTIDE SEQUENCE</scope>
    <source>
        <strain evidence="11">IBT 16125</strain>
    </source>
</reference>
<dbReference type="InterPro" id="IPR012132">
    <property type="entry name" value="GMC_OxRdtase"/>
</dbReference>
<gene>
    <name evidence="11" type="ORF">N7458_008033</name>
</gene>
<comment type="subcellular location">
    <subcellularLocation>
        <location evidence="3">Cytoplasm</location>
    </subcellularLocation>
    <subcellularLocation>
        <location evidence="2">Secreted</location>
        <location evidence="2">Cell wall</location>
    </subcellularLocation>
</comment>
<protein>
    <submittedName>
        <fullName evidence="11">Glucose-methanol-choline oxidoreductase</fullName>
    </submittedName>
</protein>
<dbReference type="InterPro" id="IPR036188">
    <property type="entry name" value="FAD/NAD-bd_sf"/>
</dbReference>
<dbReference type="SUPFAM" id="SSF54373">
    <property type="entry name" value="FAD-linked reductases, C-terminal domain"/>
    <property type="match status" value="1"/>
</dbReference>
<dbReference type="SUPFAM" id="SSF51905">
    <property type="entry name" value="FAD/NAD(P)-binding domain"/>
    <property type="match status" value="1"/>
</dbReference>
<evidence type="ECO:0000256" key="3">
    <source>
        <dbReference type="ARBA" id="ARBA00004496"/>
    </source>
</evidence>
<evidence type="ECO:0000256" key="4">
    <source>
        <dbReference type="ARBA" id="ARBA00010790"/>
    </source>
</evidence>
<dbReference type="GeneID" id="81601658"/>
<dbReference type="GO" id="GO:0050660">
    <property type="term" value="F:flavin adenine dinucleotide binding"/>
    <property type="evidence" value="ECO:0007669"/>
    <property type="project" value="InterPro"/>
</dbReference>
<keyword evidence="6" id="KW-0134">Cell wall</keyword>
<dbReference type="Proteomes" id="UP001213681">
    <property type="component" value="Unassembled WGS sequence"/>
</dbReference>
<evidence type="ECO:0000256" key="8">
    <source>
        <dbReference type="ARBA" id="ARBA00022827"/>
    </source>
</evidence>
<dbReference type="AlphaFoldDB" id="A0AAD6G1N9"/>
<dbReference type="GO" id="GO:0005737">
    <property type="term" value="C:cytoplasm"/>
    <property type="evidence" value="ECO:0007669"/>
    <property type="project" value="UniProtKB-SubCell"/>
</dbReference>
<keyword evidence="6" id="KW-0964">Secreted</keyword>
<evidence type="ECO:0000256" key="6">
    <source>
        <dbReference type="ARBA" id="ARBA00022512"/>
    </source>
</evidence>
<accession>A0AAD6G1N9</accession>
<dbReference type="PANTHER" id="PTHR11552:SF147">
    <property type="entry name" value="CHOLINE DEHYDROGENASE, MITOCHONDRIAL"/>
    <property type="match status" value="1"/>
</dbReference>
<keyword evidence="12" id="KW-1185">Reference proteome</keyword>
<evidence type="ECO:0000256" key="2">
    <source>
        <dbReference type="ARBA" id="ARBA00004191"/>
    </source>
</evidence>
<feature type="domain" description="Glucose-methanol-choline oxidoreductase N-terminal" evidence="10">
    <location>
        <begin position="284"/>
        <end position="298"/>
    </location>
</feature>
<dbReference type="Gene3D" id="3.50.50.60">
    <property type="entry name" value="FAD/NAD(P)-binding domain"/>
    <property type="match status" value="1"/>
</dbReference>
<comment type="similarity">
    <text evidence="4">Belongs to the GMC oxidoreductase family.</text>
</comment>
<keyword evidence="7" id="KW-0285">Flavoprotein</keyword>
<evidence type="ECO:0000313" key="11">
    <source>
        <dbReference type="EMBL" id="KAJ5444161.1"/>
    </source>
</evidence>
<proteinExistence type="inferred from homology"/>
<dbReference type="InterPro" id="IPR000172">
    <property type="entry name" value="GMC_OxRdtase_N"/>
</dbReference>
<dbReference type="RefSeq" id="XP_056764241.1">
    <property type="nucleotide sequence ID" value="XM_056911415.1"/>
</dbReference>
<dbReference type="GO" id="GO:0016614">
    <property type="term" value="F:oxidoreductase activity, acting on CH-OH group of donors"/>
    <property type="evidence" value="ECO:0007669"/>
    <property type="project" value="InterPro"/>
</dbReference>
<comment type="caution">
    <text evidence="11">The sequence shown here is derived from an EMBL/GenBank/DDBJ whole genome shotgun (WGS) entry which is preliminary data.</text>
</comment>